<evidence type="ECO:0000256" key="1">
    <source>
        <dbReference type="SAM" id="MobiDB-lite"/>
    </source>
</evidence>
<evidence type="ECO:0000313" key="2">
    <source>
        <dbReference type="EMBL" id="KIE08581.1"/>
    </source>
</evidence>
<feature type="region of interest" description="Disordered" evidence="1">
    <location>
        <begin position="14"/>
        <end position="40"/>
    </location>
</feature>
<dbReference type="EMBL" id="JHEG02000058">
    <property type="protein sequence ID" value="KIE08581.1"/>
    <property type="molecule type" value="Genomic_DNA"/>
</dbReference>
<organism evidence="2">
    <name type="scientific">Tolypothrix bouteillei VB521301</name>
    <dbReference type="NCBI Taxonomy" id="1479485"/>
    <lineage>
        <taxon>Bacteria</taxon>
        <taxon>Bacillati</taxon>
        <taxon>Cyanobacteriota</taxon>
        <taxon>Cyanophyceae</taxon>
        <taxon>Nostocales</taxon>
        <taxon>Tolypothrichaceae</taxon>
        <taxon>Tolypothrix</taxon>
    </lineage>
</organism>
<feature type="compositionally biased region" description="Basic and acidic residues" evidence="1">
    <location>
        <begin position="15"/>
        <end position="40"/>
    </location>
</feature>
<sequence>MNFCNKLLQFLGIGEKGDKGDEGEKGDKGDEGEKGDKGDKLIEVPINLSPIQKLQSHPLISPISHIPLH</sequence>
<name>A0A0C1N7Q2_9CYAN</name>
<gene>
    <name evidence="2" type="ORF">DA73_0228965</name>
</gene>
<dbReference type="AlphaFoldDB" id="A0A0C1N7Q2"/>
<accession>A0A0C1N7Q2</accession>
<reference evidence="2" key="1">
    <citation type="journal article" date="2015" name="Genome Announc.">
        <title>Draft Genome Sequence of Tolypothrix boutellei Strain VB521301.</title>
        <authorList>
            <person name="Chandrababunaidu M.M."/>
            <person name="Singh D."/>
            <person name="Sen D."/>
            <person name="Bhan S."/>
            <person name="Das S."/>
            <person name="Gupta A."/>
            <person name="Adhikary S.P."/>
            <person name="Tripathy S."/>
        </authorList>
    </citation>
    <scope>NUCLEOTIDE SEQUENCE</scope>
    <source>
        <strain evidence="2">VB521301</strain>
    </source>
</reference>
<comment type="caution">
    <text evidence="2">The sequence shown here is derived from an EMBL/GenBank/DDBJ whole genome shotgun (WGS) entry which is preliminary data.</text>
</comment>
<protein>
    <submittedName>
        <fullName evidence="2">Uncharacterized protein</fullName>
    </submittedName>
</protein>
<dbReference type="STRING" id="1479485.DA73_0228965"/>
<proteinExistence type="predicted"/>
<dbReference type="Gene3D" id="1.20.5.320">
    <property type="entry name" value="6-Phosphogluconate Dehydrogenase, domain 3"/>
    <property type="match status" value="1"/>
</dbReference>